<dbReference type="Gene3D" id="1.20.5.4130">
    <property type="match status" value="1"/>
</dbReference>
<dbReference type="InterPro" id="IPR055414">
    <property type="entry name" value="LRR_R13L4/SHOC2-like"/>
</dbReference>
<evidence type="ECO:0000256" key="3">
    <source>
        <dbReference type="ARBA" id="ARBA00022737"/>
    </source>
</evidence>
<gene>
    <name evidence="13" type="ORF">COCNU_03G000740</name>
</gene>
<dbReference type="Pfam" id="PF23559">
    <property type="entry name" value="WHD_DRP"/>
    <property type="match status" value="1"/>
</dbReference>
<comment type="similarity">
    <text evidence="1">Belongs to the disease resistance NB-LRR family.</text>
</comment>
<evidence type="ECO:0000259" key="11">
    <source>
        <dbReference type="Pfam" id="PF23598"/>
    </source>
</evidence>
<dbReference type="Gene3D" id="3.40.50.300">
    <property type="entry name" value="P-loop containing nucleotide triphosphate hydrolases"/>
    <property type="match status" value="1"/>
</dbReference>
<evidence type="ECO:0000259" key="12">
    <source>
        <dbReference type="Pfam" id="PF25019"/>
    </source>
</evidence>
<protein>
    <submittedName>
        <fullName evidence="13">Disease resistance protein RGA2-like</fullName>
    </submittedName>
</protein>
<organism evidence="13 14">
    <name type="scientific">Cocos nucifera</name>
    <name type="common">Coconut palm</name>
    <dbReference type="NCBI Taxonomy" id="13894"/>
    <lineage>
        <taxon>Eukaryota</taxon>
        <taxon>Viridiplantae</taxon>
        <taxon>Streptophyta</taxon>
        <taxon>Embryophyta</taxon>
        <taxon>Tracheophyta</taxon>
        <taxon>Spermatophyta</taxon>
        <taxon>Magnoliopsida</taxon>
        <taxon>Liliopsida</taxon>
        <taxon>Arecaceae</taxon>
        <taxon>Arecoideae</taxon>
        <taxon>Cocoseae</taxon>
        <taxon>Attaleinae</taxon>
        <taxon>Cocos</taxon>
    </lineage>
</organism>
<evidence type="ECO:0000256" key="6">
    <source>
        <dbReference type="ARBA" id="ARBA00022840"/>
    </source>
</evidence>
<dbReference type="Pfam" id="PF00931">
    <property type="entry name" value="NB-ARC"/>
    <property type="match status" value="1"/>
</dbReference>
<dbReference type="GO" id="GO:0005524">
    <property type="term" value="F:ATP binding"/>
    <property type="evidence" value="ECO:0007669"/>
    <property type="project" value="UniProtKB-KW"/>
</dbReference>
<dbReference type="Gene3D" id="1.10.8.430">
    <property type="entry name" value="Helical domain of apoptotic protease-activating factors"/>
    <property type="match status" value="1"/>
</dbReference>
<dbReference type="InterPro" id="IPR041118">
    <property type="entry name" value="Rx_N"/>
</dbReference>
<sequence length="1194" mass="134874">MAELALSTTMPIIEMVVKKLASGLWKELGLVGSVCTDLEELQSELSTIKNVLDDAEKRSITNKTLQGWLKKLRDAAFDADDVVDELQTEALQRRTERHDRMTEKVRDFFSSDNTIAFRYKMARKIKEIRERLDKIAQERLRYHLAEGSISEITLDRETFSSVIESEIYGRDDDKKDVIEFLVDKDNDKNISILPIVGLGGVGKTTLAQLVYNDDRIKKQFEPRMWVCVGESFDAKIILQAMIEQVTKEQSDFSTLETMSSFLQEKLRTKRFLLVLDDLWNEDESKWDKIKPLFARAKLGCKIIITTRSAIVASITGTISPHRLQGLGIDDCWALFKQKAFGLGRQEETPMLVDIGKEIVKKCGGLPLAAKFLGSLMGSKRGEAAWFAIQDNKIWKLSVDEIGILPILDLSYDHLPPHLKHCFTYCSVFPKDYKFEIKRLIQLWMAEGLIDTSNTSQNAEDIGWQYFQSLLWRSFFQDVQMDEYGNVDTCKMHDLVHDLACSLTKDESLVIEMDRDMDMESISRCRYLLVMCNNVSSATLEKTYKAKKLRSLIVLGAGSGCTHDMDKFIFNVTKNFTQLRALDLKVSYIWKLSDRISRLKHLRFLDLSYTEITTLPTSITRLYNLQTLNLQECSNLEELPEGMSNLGNLRHIDISECSSLSRVPRGLGRLSNLQTLSMFIVSQENGRTIMELQHLNSIGGGLVIKNLHHVKDPDEAMQANLGAKTRLNYLMLESNKGLDEAQEPSSTEVARDVLVFERLQPHHNLKELDISYYMGISLPNWISRAEVVLSSFPNLVRLTLQGLERCECLPPLGQLPLLKIITMSGMGVVKRIGEEFYGDGGSGTFPSLEELYLTDMPNLEEWHTGPMMVGGKMASFPCLFELSIDSCPILMVHLCIPCFVEYLTIIASNEMLLSAGNLAGLSKLKMLEIQDCQVSSSSSSGWWDGLQYLTALEVLRIWECDELTCLPEGIMYLPSLHTLVLEENRNLRSLEGGGRKQQQPTPFFTVLQDLQIEGADALTMLPEWVGGLTSLQNLLITECPNLTMLPDGLRNLTALQKLHISDLPQLTVLPDGLRYLTALLTLRISDCPQLAMLPDGLQHLTALQELCIISCNQLAMLPDGLQHLTTLQYLEIGDCPQLGGQCKRETGEDWHKIAHIPDIKIWPLKEEDGEESGERCTFPAKFLSQFGCACCMGRS</sequence>
<dbReference type="Gene3D" id="1.10.10.10">
    <property type="entry name" value="Winged helix-like DNA-binding domain superfamily/Winged helix DNA-binding domain"/>
    <property type="match status" value="1"/>
</dbReference>
<evidence type="ECO:0000256" key="2">
    <source>
        <dbReference type="ARBA" id="ARBA00022614"/>
    </source>
</evidence>
<evidence type="ECO:0000256" key="1">
    <source>
        <dbReference type="ARBA" id="ARBA00008894"/>
    </source>
</evidence>
<feature type="domain" description="Disease resistance R13L4/SHOC-2-like LRR" evidence="11">
    <location>
        <begin position="1040"/>
        <end position="1188"/>
    </location>
</feature>
<evidence type="ECO:0000259" key="10">
    <source>
        <dbReference type="Pfam" id="PF23559"/>
    </source>
</evidence>
<proteinExistence type="inferred from homology"/>
<evidence type="ECO:0000259" key="9">
    <source>
        <dbReference type="Pfam" id="PF18052"/>
    </source>
</evidence>
<evidence type="ECO:0000256" key="5">
    <source>
        <dbReference type="ARBA" id="ARBA00022821"/>
    </source>
</evidence>
<keyword evidence="14" id="KW-1185">Reference proteome</keyword>
<name>A0A8K0MY15_COCNU</name>
<dbReference type="FunFam" id="1.10.10.10:FF:000322">
    <property type="entry name" value="Probable disease resistance protein At1g63360"/>
    <property type="match status" value="1"/>
</dbReference>
<dbReference type="SUPFAM" id="SSF52058">
    <property type="entry name" value="L domain-like"/>
    <property type="match status" value="1"/>
</dbReference>
<dbReference type="InterPro" id="IPR058922">
    <property type="entry name" value="WHD_DRP"/>
</dbReference>
<dbReference type="SUPFAM" id="SSF52540">
    <property type="entry name" value="P-loop containing nucleoside triphosphate hydrolases"/>
    <property type="match status" value="1"/>
</dbReference>
<feature type="domain" description="NB-ARC" evidence="8">
    <location>
        <begin position="171"/>
        <end position="340"/>
    </location>
</feature>
<dbReference type="InterPro" id="IPR032675">
    <property type="entry name" value="LRR_dom_sf"/>
</dbReference>
<dbReference type="GO" id="GO:0002758">
    <property type="term" value="P:innate immune response-activating signaling pathway"/>
    <property type="evidence" value="ECO:0007669"/>
    <property type="project" value="UniProtKB-ARBA"/>
</dbReference>
<evidence type="ECO:0000313" key="13">
    <source>
        <dbReference type="EMBL" id="KAG1333955.1"/>
    </source>
</evidence>
<evidence type="ECO:0000313" key="14">
    <source>
        <dbReference type="Proteomes" id="UP000797356"/>
    </source>
</evidence>
<dbReference type="InterPro" id="IPR027417">
    <property type="entry name" value="P-loop_NTPase"/>
</dbReference>
<dbReference type="CDD" id="cd14798">
    <property type="entry name" value="RX-CC_like"/>
    <property type="match status" value="1"/>
</dbReference>
<dbReference type="Pfam" id="PF23598">
    <property type="entry name" value="LRR_14"/>
    <property type="match status" value="1"/>
</dbReference>
<keyword evidence="2" id="KW-0433">Leucine-rich repeat</keyword>
<dbReference type="Pfam" id="PF18052">
    <property type="entry name" value="Rx_N"/>
    <property type="match status" value="1"/>
</dbReference>
<dbReference type="PRINTS" id="PR00364">
    <property type="entry name" value="DISEASERSIST"/>
</dbReference>
<keyword evidence="3" id="KW-0677">Repeat</keyword>
<keyword evidence="5" id="KW-0611">Plant defense</keyword>
<dbReference type="SUPFAM" id="SSF52047">
    <property type="entry name" value="RNI-like"/>
    <property type="match status" value="1"/>
</dbReference>
<dbReference type="InterPro" id="IPR036388">
    <property type="entry name" value="WH-like_DNA-bd_sf"/>
</dbReference>
<accession>A0A8K0MY15</accession>
<dbReference type="Pfam" id="PF25019">
    <property type="entry name" value="LRR_R13L1-DRL21"/>
    <property type="match status" value="1"/>
</dbReference>
<dbReference type="InterPro" id="IPR002182">
    <property type="entry name" value="NB-ARC"/>
</dbReference>
<keyword evidence="4" id="KW-0547">Nucleotide-binding</keyword>
<dbReference type="Gene3D" id="3.80.10.10">
    <property type="entry name" value="Ribonuclease Inhibitor"/>
    <property type="match status" value="3"/>
</dbReference>
<dbReference type="PANTHER" id="PTHR36766">
    <property type="entry name" value="PLANT BROAD-SPECTRUM MILDEW RESISTANCE PROTEIN RPW8"/>
    <property type="match status" value="1"/>
</dbReference>
<reference evidence="13" key="1">
    <citation type="journal article" date="2017" name="Gigascience">
        <title>The genome draft of coconut (Cocos nucifera).</title>
        <authorList>
            <person name="Xiao Y."/>
            <person name="Xu P."/>
            <person name="Fan H."/>
            <person name="Baudouin L."/>
            <person name="Xia W."/>
            <person name="Bocs S."/>
            <person name="Xu J."/>
            <person name="Li Q."/>
            <person name="Guo A."/>
            <person name="Zhou L."/>
            <person name="Li J."/>
            <person name="Wu Y."/>
            <person name="Ma Z."/>
            <person name="Armero A."/>
            <person name="Issali A.E."/>
            <person name="Liu N."/>
            <person name="Peng M."/>
            <person name="Yang Y."/>
        </authorList>
    </citation>
    <scope>NUCLEOTIDE SEQUENCE</scope>
    <source>
        <tissue evidence="13">Spear leaf of Hainan Tall coconut</tissue>
    </source>
</reference>
<dbReference type="Proteomes" id="UP000797356">
    <property type="component" value="Chromosome 3"/>
</dbReference>
<dbReference type="GO" id="GO:0042742">
    <property type="term" value="P:defense response to bacterium"/>
    <property type="evidence" value="ECO:0007669"/>
    <property type="project" value="UniProtKB-ARBA"/>
</dbReference>
<dbReference type="AlphaFoldDB" id="A0A8K0MY15"/>
<keyword evidence="7" id="KW-0175">Coiled coil</keyword>
<dbReference type="PANTHER" id="PTHR36766:SF48">
    <property type="entry name" value="DISEASE RESISTANCE PROTEIN RGA3"/>
    <property type="match status" value="1"/>
</dbReference>
<reference evidence="13" key="2">
    <citation type="submission" date="2019-07" db="EMBL/GenBank/DDBJ databases">
        <authorList>
            <person name="Yang Y."/>
            <person name="Bocs S."/>
            <person name="Baudouin L."/>
        </authorList>
    </citation>
    <scope>NUCLEOTIDE SEQUENCE</scope>
    <source>
        <tissue evidence="13">Spear leaf of Hainan Tall coconut</tissue>
    </source>
</reference>
<dbReference type="OrthoDB" id="2973320at2759"/>
<evidence type="ECO:0000256" key="7">
    <source>
        <dbReference type="SAM" id="Coils"/>
    </source>
</evidence>
<feature type="domain" description="Disease resistance protein winged helix" evidence="10">
    <location>
        <begin position="427"/>
        <end position="499"/>
    </location>
</feature>
<dbReference type="InterPro" id="IPR056789">
    <property type="entry name" value="LRR_R13L1-DRL21"/>
</dbReference>
<dbReference type="InterPro" id="IPR042197">
    <property type="entry name" value="Apaf_helical"/>
</dbReference>
<dbReference type="EMBL" id="CM017874">
    <property type="protein sequence ID" value="KAG1333955.1"/>
    <property type="molecule type" value="Genomic_DNA"/>
</dbReference>
<feature type="domain" description="Disease resistance N-terminal" evidence="9">
    <location>
        <begin position="13"/>
        <end position="100"/>
    </location>
</feature>
<evidence type="ECO:0000259" key="8">
    <source>
        <dbReference type="Pfam" id="PF00931"/>
    </source>
</evidence>
<dbReference type="GO" id="GO:0009626">
    <property type="term" value="P:plant-type hypersensitive response"/>
    <property type="evidence" value="ECO:0007669"/>
    <property type="project" value="UniProtKB-ARBA"/>
</dbReference>
<feature type="domain" description="R13L1/DRL21-like LRR repeat region" evidence="12">
    <location>
        <begin position="688"/>
        <end position="825"/>
    </location>
</feature>
<dbReference type="GO" id="GO:0043531">
    <property type="term" value="F:ADP binding"/>
    <property type="evidence" value="ECO:0007669"/>
    <property type="project" value="InterPro"/>
</dbReference>
<feature type="coiled-coil region" evidence="7">
    <location>
        <begin position="38"/>
        <end position="89"/>
    </location>
</feature>
<evidence type="ECO:0000256" key="4">
    <source>
        <dbReference type="ARBA" id="ARBA00022741"/>
    </source>
</evidence>
<keyword evidence="6" id="KW-0067">ATP-binding</keyword>
<comment type="caution">
    <text evidence="13">The sequence shown here is derived from an EMBL/GenBank/DDBJ whole genome shotgun (WGS) entry which is preliminary data.</text>
</comment>
<dbReference type="FunFam" id="3.40.50.300:FF:001091">
    <property type="entry name" value="Probable disease resistance protein At1g61300"/>
    <property type="match status" value="1"/>
</dbReference>
<dbReference type="InterPro" id="IPR038005">
    <property type="entry name" value="RX-like_CC"/>
</dbReference>